<dbReference type="GO" id="GO:0042597">
    <property type="term" value="C:periplasmic space"/>
    <property type="evidence" value="ECO:0007669"/>
    <property type="project" value="UniProtKB-SubCell"/>
</dbReference>
<evidence type="ECO:0000256" key="4">
    <source>
        <dbReference type="ARBA" id="ARBA00022764"/>
    </source>
</evidence>
<sequence>MKLIKLFIAFVVLNLGAAQAVLEVTVVKKDENAFPIIVSHFELVGEGAQDKDISKIIQANLERSGRFNVVIPEAIITQDVDAQHWKRQNIEAVVTGNIKQQSDKIYKLSVSLFDVYSNKQLFTKTTRVHVSGFRKVAHQLSDHIYEALLGESGSFNTLLTYVTVTTDARGNKEYRLNISDSDAMNVKSRIKLKTPILSPVWSPDRSYEHKKIAYVSFENDRSEVFVWYPYTRRKIVKLPRFDGIASAPSWHPSGKSLVLTLSKKGNKDIYSYNLADKKLTRLTQNPSIDTEASYSPDGTQLAFTSNRSGQVQIYIKNLTTGKINRATFEGRYNAKAVFSPDGKSLAMVHRIDNDYRIAMLDIKTKDLSMMTNNELDESPYFSPNGDMIIFATNRNNKGLLSVVSVEGNRSYELSSQTGEVREPNWSTYLEK</sequence>
<dbReference type="Pfam" id="PF07676">
    <property type="entry name" value="PD40"/>
    <property type="match status" value="4"/>
</dbReference>
<dbReference type="InterPro" id="IPR014167">
    <property type="entry name" value="Tol-Pal_TolB"/>
</dbReference>
<comment type="subcellular location">
    <subcellularLocation>
        <location evidence="1">Periplasm</location>
    </subcellularLocation>
</comment>
<keyword evidence="4" id="KW-0574">Periplasm</keyword>
<organism evidence="6">
    <name type="scientific">hydrothermal vent metagenome</name>
    <dbReference type="NCBI Taxonomy" id="652676"/>
    <lineage>
        <taxon>unclassified sequences</taxon>
        <taxon>metagenomes</taxon>
        <taxon>ecological metagenomes</taxon>
    </lineage>
</organism>
<dbReference type="PANTHER" id="PTHR36842:SF1">
    <property type="entry name" value="PROTEIN TOLB"/>
    <property type="match status" value="1"/>
</dbReference>
<dbReference type="EMBL" id="FPHT01000128">
    <property type="protein sequence ID" value="SFV80723.1"/>
    <property type="molecule type" value="Genomic_DNA"/>
</dbReference>
<evidence type="ECO:0000256" key="3">
    <source>
        <dbReference type="ARBA" id="ARBA00022729"/>
    </source>
</evidence>
<accession>A0A1W1DH99</accession>
<evidence type="ECO:0000259" key="5">
    <source>
        <dbReference type="Pfam" id="PF04052"/>
    </source>
</evidence>
<protein>
    <submittedName>
        <fullName evidence="6">TolB protein, periplasmic protein involved in the tonb-independent uptake of group A colicins</fullName>
    </submittedName>
</protein>
<dbReference type="SUPFAM" id="SSF69304">
    <property type="entry name" value="Tricorn protease N-terminal domain"/>
    <property type="match status" value="1"/>
</dbReference>
<dbReference type="InterPro" id="IPR007195">
    <property type="entry name" value="TolB_N"/>
</dbReference>
<dbReference type="Gene3D" id="2.120.10.30">
    <property type="entry name" value="TolB, C-terminal domain"/>
    <property type="match status" value="1"/>
</dbReference>
<feature type="domain" description="TolB N-terminal" evidence="5">
    <location>
        <begin position="22"/>
        <end position="121"/>
    </location>
</feature>
<evidence type="ECO:0000313" key="6">
    <source>
        <dbReference type="EMBL" id="SFV80723.1"/>
    </source>
</evidence>
<dbReference type="GO" id="GO:0017038">
    <property type="term" value="P:protein import"/>
    <property type="evidence" value="ECO:0007669"/>
    <property type="project" value="InterPro"/>
</dbReference>
<dbReference type="SUPFAM" id="SSF52964">
    <property type="entry name" value="TolB, N-terminal domain"/>
    <property type="match status" value="1"/>
</dbReference>
<dbReference type="HAMAP" id="MF_00671">
    <property type="entry name" value="TolB"/>
    <property type="match status" value="1"/>
</dbReference>
<dbReference type="NCBIfam" id="TIGR02800">
    <property type="entry name" value="propeller_TolB"/>
    <property type="match status" value="1"/>
</dbReference>
<gene>
    <name evidence="6" type="ORF">MNB_SUP05-12-1091</name>
</gene>
<dbReference type="PANTHER" id="PTHR36842">
    <property type="entry name" value="PROTEIN TOLB HOMOLOG"/>
    <property type="match status" value="1"/>
</dbReference>
<keyword evidence="3" id="KW-0732">Signal</keyword>
<proteinExistence type="inferred from homology"/>
<evidence type="ECO:0000256" key="1">
    <source>
        <dbReference type="ARBA" id="ARBA00004418"/>
    </source>
</evidence>
<name>A0A1W1DH99_9ZZZZ</name>
<dbReference type="InterPro" id="IPR011659">
    <property type="entry name" value="WD40"/>
</dbReference>
<evidence type="ECO:0000256" key="2">
    <source>
        <dbReference type="ARBA" id="ARBA00009820"/>
    </source>
</evidence>
<dbReference type="AlphaFoldDB" id="A0A1W1DH99"/>
<reference evidence="6" key="1">
    <citation type="submission" date="2016-10" db="EMBL/GenBank/DDBJ databases">
        <authorList>
            <person name="de Groot N.N."/>
        </authorList>
    </citation>
    <scope>NUCLEOTIDE SEQUENCE</scope>
</reference>
<dbReference type="Gene3D" id="3.40.50.10070">
    <property type="entry name" value="TolB, N-terminal domain"/>
    <property type="match status" value="1"/>
</dbReference>
<comment type="similarity">
    <text evidence="2">Belongs to the TolB family.</text>
</comment>
<dbReference type="Pfam" id="PF04052">
    <property type="entry name" value="TolB_N"/>
    <property type="match status" value="1"/>
</dbReference>
<dbReference type="InterPro" id="IPR011042">
    <property type="entry name" value="6-blade_b-propeller_TolB-like"/>
</dbReference>